<keyword evidence="9 12" id="KW-0333">Golgi apparatus</keyword>
<keyword evidence="4 12" id="KW-0328">Glycosyltransferase</keyword>
<comment type="pathway">
    <text evidence="2">Protein modification; protein glycosylation.</text>
</comment>
<keyword evidence="5 12" id="KW-0808">Transferase</keyword>
<evidence type="ECO:0000259" key="14">
    <source>
        <dbReference type="Pfam" id="PF17039"/>
    </source>
</evidence>
<keyword evidence="7" id="KW-0735">Signal-anchor</keyword>
<dbReference type="Proteomes" id="UP000828390">
    <property type="component" value="Unassembled WGS sequence"/>
</dbReference>
<evidence type="ECO:0000256" key="2">
    <source>
        <dbReference type="ARBA" id="ARBA00004922"/>
    </source>
</evidence>
<evidence type="ECO:0000256" key="6">
    <source>
        <dbReference type="ARBA" id="ARBA00022692"/>
    </source>
</evidence>
<evidence type="ECO:0000256" key="4">
    <source>
        <dbReference type="ARBA" id="ARBA00022676"/>
    </source>
</evidence>
<sequence>MNSKKYRLIVLFIVIDCVFLLLWFTSKSASLYGGHNVIKSGNFTRLSKRGTILGTPAEKGSKVSSSHFDFPKTWTSLLDPVLHYNVSSRKYAPDAPNKIVLLFNKEPWTSLKDTNNIYDTCEYNNCFMTTNRSYLATASGILFNFCHSDMGMSPPISRLDRNPDQAWMFRCGETPVHFWFNDYKQASWLGMLNWSISYRLDSDIPHPYGTMKTRQVVVKKDYEKIFQAKHKTALWVVSNCHPQSARGVYVDLLKKHGLQIDVFGDCAGKRISEEEYERTLPKYKFFLSFENSLCHDYVTEKFFRMYNHDLVLVVRGGADYRRLIPTNTYINTADFLSVPKLVEYLNTLGNDPVRYTELLKKKDLYDGVFGKTYAQNLCQMCKMLNNVAQYRKTYGNVRDYLENGQCRMATDVDNPGDRNAYLNYRRVFQ</sequence>
<feature type="domain" description="Fucosyltransferase C-terminal" evidence="13">
    <location>
        <begin position="227"/>
        <end position="398"/>
    </location>
</feature>
<evidence type="ECO:0000313" key="16">
    <source>
        <dbReference type="Proteomes" id="UP000828390"/>
    </source>
</evidence>
<evidence type="ECO:0000256" key="11">
    <source>
        <dbReference type="ARBA" id="ARBA00023180"/>
    </source>
</evidence>
<dbReference type="GO" id="GO:0008417">
    <property type="term" value="F:fucosyltransferase activity"/>
    <property type="evidence" value="ECO:0007669"/>
    <property type="project" value="InterPro"/>
</dbReference>
<comment type="similarity">
    <text evidence="3 12">Belongs to the glycosyltransferase 10 family.</text>
</comment>
<evidence type="ECO:0000256" key="10">
    <source>
        <dbReference type="ARBA" id="ARBA00023136"/>
    </source>
</evidence>
<dbReference type="OrthoDB" id="427096at2759"/>
<dbReference type="FunFam" id="3.40.50.11660:FF:000002">
    <property type="entry name" value="Alpha-(1,3)-fucosyltransferase"/>
    <property type="match status" value="1"/>
</dbReference>
<dbReference type="GO" id="GO:0000139">
    <property type="term" value="C:Golgi membrane"/>
    <property type="evidence" value="ECO:0007669"/>
    <property type="project" value="UniProtKB-SubCell"/>
</dbReference>
<evidence type="ECO:0000259" key="13">
    <source>
        <dbReference type="Pfam" id="PF00852"/>
    </source>
</evidence>
<gene>
    <name evidence="15" type="ORF">DPMN_096832</name>
</gene>
<dbReference type="Pfam" id="PF00852">
    <property type="entry name" value="Glyco_transf_10"/>
    <property type="match status" value="1"/>
</dbReference>
<dbReference type="PANTHER" id="PTHR48438">
    <property type="entry name" value="ALPHA-(1,3)-FUCOSYLTRANSFERASE C-RELATED"/>
    <property type="match status" value="1"/>
</dbReference>
<dbReference type="InterPro" id="IPR038577">
    <property type="entry name" value="GT10-like_C_sf"/>
</dbReference>
<comment type="subcellular location">
    <subcellularLocation>
        <location evidence="1">Golgi apparatus membrane</location>
        <topology evidence="1">Single-pass type II membrane protein</topology>
    </subcellularLocation>
    <subcellularLocation>
        <location evidence="12">Golgi apparatus</location>
        <location evidence="12">Golgi stack membrane</location>
        <topology evidence="12">Single-pass type II membrane protein</topology>
    </subcellularLocation>
</comment>
<evidence type="ECO:0000256" key="5">
    <source>
        <dbReference type="ARBA" id="ARBA00022679"/>
    </source>
</evidence>
<evidence type="ECO:0000256" key="8">
    <source>
        <dbReference type="ARBA" id="ARBA00022989"/>
    </source>
</evidence>
<keyword evidence="8" id="KW-1133">Transmembrane helix</keyword>
<evidence type="ECO:0000256" key="9">
    <source>
        <dbReference type="ARBA" id="ARBA00023034"/>
    </source>
</evidence>
<keyword evidence="10" id="KW-0472">Membrane</keyword>
<accession>A0A9D4R5T2</accession>
<dbReference type="AlphaFoldDB" id="A0A9D4R5T2"/>
<dbReference type="GO" id="GO:0032580">
    <property type="term" value="C:Golgi cisterna membrane"/>
    <property type="evidence" value="ECO:0007669"/>
    <property type="project" value="UniProtKB-SubCell"/>
</dbReference>
<proteinExistence type="inferred from homology"/>
<reference evidence="15" key="1">
    <citation type="journal article" date="2019" name="bioRxiv">
        <title>The Genome of the Zebra Mussel, Dreissena polymorpha: A Resource for Invasive Species Research.</title>
        <authorList>
            <person name="McCartney M.A."/>
            <person name="Auch B."/>
            <person name="Kono T."/>
            <person name="Mallez S."/>
            <person name="Zhang Y."/>
            <person name="Obille A."/>
            <person name="Becker A."/>
            <person name="Abrahante J.E."/>
            <person name="Garbe J."/>
            <person name="Badalamenti J.P."/>
            <person name="Herman A."/>
            <person name="Mangelson H."/>
            <person name="Liachko I."/>
            <person name="Sullivan S."/>
            <person name="Sone E.D."/>
            <person name="Koren S."/>
            <person name="Silverstein K.A.T."/>
            <person name="Beckman K.B."/>
            <person name="Gohl D.M."/>
        </authorList>
    </citation>
    <scope>NUCLEOTIDE SEQUENCE</scope>
    <source>
        <strain evidence="15">Duluth1</strain>
        <tissue evidence="15">Whole animal</tissue>
    </source>
</reference>
<dbReference type="EMBL" id="JAIWYP010000003">
    <property type="protein sequence ID" value="KAH3854295.1"/>
    <property type="molecule type" value="Genomic_DNA"/>
</dbReference>
<dbReference type="Pfam" id="PF17039">
    <property type="entry name" value="Glyco_tran_10_N"/>
    <property type="match status" value="1"/>
</dbReference>
<evidence type="ECO:0000256" key="12">
    <source>
        <dbReference type="RuleBase" id="RU003832"/>
    </source>
</evidence>
<dbReference type="PANTHER" id="PTHR48438:SF1">
    <property type="entry name" value="ALPHA-(1,3)-FUCOSYLTRANSFERASE C-RELATED"/>
    <property type="match status" value="1"/>
</dbReference>
<dbReference type="SUPFAM" id="SSF53756">
    <property type="entry name" value="UDP-Glycosyltransferase/glycogen phosphorylase"/>
    <property type="match status" value="1"/>
</dbReference>
<evidence type="ECO:0000256" key="7">
    <source>
        <dbReference type="ARBA" id="ARBA00022968"/>
    </source>
</evidence>
<evidence type="ECO:0000256" key="3">
    <source>
        <dbReference type="ARBA" id="ARBA00008919"/>
    </source>
</evidence>
<dbReference type="EC" id="2.4.1.-" evidence="12"/>
<dbReference type="InterPro" id="IPR055270">
    <property type="entry name" value="Glyco_tran_10_C"/>
</dbReference>
<dbReference type="Gene3D" id="3.40.50.11660">
    <property type="entry name" value="Glycosyl transferase family 10, C-terminal domain"/>
    <property type="match status" value="1"/>
</dbReference>
<protein>
    <recommendedName>
        <fullName evidence="12">Fucosyltransferase</fullName>
        <ecNumber evidence="12">2.4.1.-</ecNumber>
    </recommendedName>
</protein>
<dbReference type="InterPro" id="IPR031481">
    <property type="entry name" value="Glyco_tran_10_N"/>
</dbReference>
<comment type="caution">
    <text evidence="15">The sequence shown here is derived from an EMBL/GenBank/DDBJ whole genome shotgun (WGS) entry which is preliminary data.</text>
</comment>
<keyword evidence="16" id="KW-1185">Reference proteome</keyword>
<evidence type="ECO:0000256" key="1">
    <source>
        <dbReference type="ARBA" id="ARBA00004323"/>
    </source>
</evidence>
<feature type="domain" description="Fucosyltransferase N-terminal" evidence="14">
    <location>
        <begin position="97"/>
        <end position="209"/>
    </location>
</feature>
<evidence type="ECO:0000313" key="15">
    <source>
        <dbReference type="EMBL" id="KAH3854295.1"/>
    </source>
</evidence>
<reference evidence="15" key="2">
    <citation type="submission" date="2020-11" db="EMBL/GenBank/DDBJ databases">
        <authorList>
            <person name="McCartney M.A."/>
            <person name="Auch B."/>
            <person name="Kono T."/>
            <person name="Mallez S."/>
            <person name="Becker A."/>
            <person name="Gohl D.M."/>
            <person name="Silverstein K.A.T."/>
            <person name="Koren S."/>
            <person name="Bechman K.B."/>
            <person name="Herman A."/>
            <person name="Abrahante J.E."/>
            <person name="Garbe J."/>
        </authorList>
    </citation>
    <scope>NUCLEOTIDE SEQUENCE</scope>
    <source>
        <strain evidence="15">Duluth1</strain>
        <tissue evidence="15">Whole animal</tissue>
    </source>
</reference>
<keyword evidence="11" id="KW-0325">Glycoprotein</keyword>
<name>A0A9D4R5T2_DREPO</name>
<dbReference type="InterPro" id="IPR001503">
    <property type="entry name" value="Glyco_trans_10"/>
</dbReference>
<organism evidence="15 16">
    <name type="scientific">Dreissena polymorpha</name>
    <name type="common">Zebra mussel</name>
    <name type="synonym">Mytilus polymorpha</name>
    <dbReference type="NCBI Taxonomy" id="45954"/>
    <lineage>
        <taxon>Eukaryota</taxon>
        <taxon>Metazoa</taxon>
        <taxon>Spiralia</taxon>
        <taxon>Lophotrochozoa</taxon>
        <taxon>Mollusca</taxon>
        <taxon>Bivalvia</taxon>
        <taxon>Autobranchia</taxon>
        <taxon>Heteroconchia</taxon>
        <taxon>Euheterodonta</taxon>
        <taxon>Imparidentia</taxon>
        <taxon>Neoheterodontei</taxon>
        <taxon>Myida</taxon>
        <taxon>Dreissenoidea</taxon>
        <taxon>Dreissenidae</taxon>
        <taxon>Dreissena</taxon>
    </lineage>
</organism>
<keyword evidence="6 12" id="KW-0812">Transmembrane</keyword>